<keyword evidence="7" id="KW-0597">Phosphoprotein</keyword>
<evidence type="ECO:0000256" key="8">
    <source>
        <dbReference type="ARBA" id="ARBA00022640"/>
    </source>
</evidence>
<keyword evidence="12 13" id="KW-0275">Fatty acid biosynthesis</keyword>
<dbReference type="GO" id="GO:0009507">
    <property type="term" value="C:chloroplast"/>
    <property type="evidence" value="ECO:0007669"/>
    <property type="project" value="UniProtKB-SubCell"/>
</dbReference>
<evidence type="ECO:0000313" key="16">
    <source>
        <dbReference type="Proteomes" id="UP001187192"/>
    </source>
</evidence>
<dbReference type="InterPro" id="IPR003231">
    <property type="entry name" value="ACP"/>
</dbReference>
<comment type="subcellular location">
    <subcellularLocation>
        <location evidence="2">Plastid</location>
        <location evidence="2">Chloroplast</location>
    </subcellularLocation>
</comment>
<organism evidence="15 16">
    <name type="scientific">Ficus carica</name>
    <name type="common">Common fig</name>
    <dbReference type="NCBI Taxonomy" id="3494"/>
    <lineage>
        <taxon>Eukaryota</taxon>
        <taxon>Viridiplantae</taxon>
        <taxon>Streptophyta</taxon>
        <taxon>Embryophyta</taxon>
        <taxon>Tracheophyta</taxon>
        <taxon>Spermatophyta</taxon>
        <taxon>Magnoliopsida</taxon>
        <taxon>eudicotyledons</taxon>
        <taxon>Gunneridae</taxon>
        <taxon>Pentapetalae</taxon>
        <taxon>rosids</taxon>
        <taxon>fabids</taxon>
        <taxon>Rosales</taxon>
        <taxon>Moraceae</taxon>
        <taxon>Ficeae</taxon>
        <taxon>Ficus</taxon>
    </lineage>
</organism>
<evidence type="ECO:0000256" key="9">
    <source>
        <dbReference type="ARBA" id="ARBA00022832"/>
    </source>
</evidence>
<evidence type="ECO:0000259" key="14">
    <source>
        <dbReference type="PROSITE" id="PS50075"/>
    </source>
</evidence>
<comment type="function">
    <text evidence="1 13">Carrier of the growing fatty acid chain in fatty acid biosynthesis.</text>
</comment>
<evidence type="ECO:0000256" key="1">
    <source>
        <dbReference type="ARBA" id="ARBA00003180"/>
    </source>
</evidence>
<dbReference type="GO" id="GO:0000036">
    <property type="term" value="F:acyl carrier activity"/>
    <property type="evidence" value="ECO:0007669"/>
    <property type="project" value="InterPro"/>
</dbReference>
<dbReference type="InterPro" id="IPR006162">
    <property type="entry name" value="Ppantetheine_attach_site"/>
</dbReference>
<keyword evidence="8" id="KW-0934">Plastid</keyword>
<feature type="domain" description="Carrier" evidence="14">
    <location>
        <begin position="102"/>
        <end position="177"/>
    </location>
</feature>
<evidence type="ECO:0000256" key="12">
    <source>
        <dbReference type="ARBA" id="ARBA00023160"/>
    </source>
</evidence>
<dbReference type="PROSITE" id="PS00012">
    <property type="entry name" value="PHOSPHOPANTETHEINE"/>
    <property type="match status" value="1"/>
</dbReference>
<dbReference type="SUPFAM" id="SSF47336">
    <property type="entry name" value="ACP-like"/>
    <property type="match status" value="1"/>
</dbReference>
<dbReference type="Pfam" id="PF00550">
    <property type="entry name" value="PP-binding"/>
    <property type="match status" value="1"/>
</dbReference>
<proteinExistence type="inferred from homology"/>
<evidence type="ECO:0000256" key="5">
    <source>
        <dbReference type="ARBA" id="ARBA00022516"/>
    </source>
</evidence>
<dbReference type="EMBL" id="BTGU01000001">
    <property type="protein sequence ID" value="GMN25254.1"/>
    <property type="molecule type" value="Genomic_DNA"/>
</dbReference>
<dbReference type="InterPro" id="IPR009081">
    <property type="entry name" value="PP-bd_ACP"/>
</dbReference>
<sequence length="185" mass="20000">MPQSYKKPSLTRCINDLPASLTPRALRLSLLISLHFYSLQSSENPSMAAATGASLISLRSRPAQLHRSLATSSFYGSKLVSVVSFRSRPRFGRLQVTCAAKTETVNKVVSIVKKQLALSDETKVSGESKFSELGADSLDTVEIVMGLEEEFGISVEEDSAQSIATVQDAADLIEQLVEKSSGKEC</sequence>
<keyword evidence="6" id="KW-0150">Chloroplast</keyword>
<evidence type="ECO:0000256" key="2">
    <source>
        <dbReference type="ARBA" id="ARBA00004229"/>
    </source>
</evidence>
<dbReference type="InterPro" id="IPR044813">
    <property type="entry name" value="ACP_chloroplastic"/>
</dbReference>
<dbReference type="NCBIfam" id="TIGR00517">
    <property type="entry name" value="acyl_carrier"/>
    <property type="match status" value="1"/>
</dbReference>
<evidence type="ECO:0000256" key="4">
    <source>
        <dbReference type="ARBA" id="ARBA00022450"/>
    </source>
</evidence>
<dbReference type="Gene3D" id="1.10.1200.10">
    <property type="entry name" value="ACP-like"/>
    <property type="match status" value="1"/>
</dbReference>
<dbReference type="PANTHER" id="PTHR46153">
    <property type="entry name" value="ACYL CARRIER PROTEIN"/>
    <property type="match status" value="1"/>
</dbReference>
<name>A0AA88D2R6_FICCA</name>
<evidence type="ECO:0000256" key="6">
    <source>
        <dbReference type="ARBA" id="ARBA00022528"/>
    </source>
</evidence>
<comment type="caution">
    <text evidence="15">The sequence shown here is derived from an EMBL/GenBank/DDBJ whole genome shotgun (WGS) entry which is preliminary data.</text>
</comment>
<dbReference type="PANTHER" id="PTHR46153:SF20">
    <property type="entry name" value="ACYL CARRIER PROTEIN 2, CHLOROPLASTIC-RELATED"/>
    <property type="match status" value="1"/>
</dbReference>
<keyword evidence="5 13" id="KW-0444">Lipid biosynthesis</keyword>
<evidence type="ECO:0000313" key="15">
    <source>
        <dbReference type="EMBL" id="GMN25254.1"/>
    </source>
</evidence>
<keyword evidence="11" id="KW-0443">Lipid metabolism</keyword>
<dbReference type="InterPro" id="IPR036736">
    <property type="entry name" value="ACP-like_sf"/>
</dbReference>
<reference evidence="15" key="1">
    <citation type="submission" date="2023-07" db="EMBL/GenBank/DDBJ databases">
        <title>draft genome sequence of fig (Ficus carica).</title>
        <authorList>
            <person name="Takahashi T."/>
            <person name="Nishimura K."/>
        </authorList>
    </citation>
    <scope>NUCLEOTIDE SEQUENCE</scope>
</reference>
<keyword evidence="16" id="KW-1185">Reference proteome</keyword>
<evidence type="ECO:0000256" key="10">
    <source>
        <dbReference type="ARBA" id="ARBA00022946"/>
    </source>
</evidence>
<dbReference type="Proteomes" id="UP001187192">
    <property type="component" value="Unassembled WGS sequence"/>
</dbReference>
<dbReference type="HAMAP" id="MF_01217">
    <property type="entry name" value="Acyl_carrier"/>
    <property type="match status" value="1"/>
</dbReference>
<protein>
    <recommendedName>
        <fullName evidence="13">Acyl carrier protein</fullName>
    </recommendedName>
</protein>
<keyword evidence="10" id="KW-0809">Transit peptide</keyword>
<gene>
    <name evidence="15" type="ORF">TIFTF001_000861</name>
</gene>
<evidence type="ECO:0000256" key="11">
    <source>
        <dbReference type="ARBA" id="ARBA00023098"/>
    </source>
</evidence>
<evidence type="ECO:0000256" key="7">
    <source>
        <dbReference type="ARBA" id="ARBA00022553"/>
    </source>
</evidence>
<evidence type="ECO:0000256" key="3">
    <source>
        <dbReference type="ARBA" id="ARBA00010930"/>
    </source>
</evidence>
<dbReference type="PROSITE" id="PS50075">
    <property type="entry name" value="CARRIER"/>
    <property type="match status" value="1"/>
</dbReference>
<comment type="similarity">
    <text evidence="3">Belongs to the acyl carrier protein (ACP) family.</text>
</comment>
<keyword evidence="9" id="KW-0276">Fatty acid metabolism</keyword>
<evidence type="ECO:0000256" key="13">
    <source>
        <dbReference type="RuleBase" id="RU000722"/>
    </source>
</evidence>
<accession>A0AA88D2R6</accession>
<keyword evidence="4 13" id="KW-0596">Phosphopantetheine</keyword>
<dbReference type="AlphaFoldDB" id="A0AA88D2R6"/>